<protein>
    <recommendedName>
        <fullName evidence="4">rhomboid protease</fullName>
        <ecNumber evidence="4">3.4.21.105</ecNumber>
    </recommendedName>
</protein>
<comment type="catalytic activity">
    <reaction evidence="1 11">
        <text>Cleaves type-1 transmembrane domains using a catalytic dyad composed of serine and histidine that are contributed by different transmembrane domains.</text>
        <dbReference type="EC" id="3.4.21.105"/>
    </reaction>
</comment>
<evidence type="ECO:0000313" key="14">
    <source>
        <dbReference type="Proteomes" id="UP000001396"/>
    </source>
</evidence>
<feature type="transmembrane region" description="Helical" evidence="11">
    <location>
        <begin position="337"/>
        <end position="357"/>
    </location>
</feature>
<keyword evidence="14" id="KW-1185">Reference proteome</keyword>
<keyword evidence="8 11" id="KW-0720">Serine protease</keyword>
<dbReference type="AlphaFoldDB" id="D3BHM2"/>
<dbReference type="GO" id="GO:0006508">
    <property type="term" value="P:proteolysis"/>
    <property type="evidence" value="ECO:0007669"/>
    <property type="project" value="UniProtKB-KW"/>
</dbReference>
<comment type="function">
    <text evidence="11">Serine protease involved in intramembrane proteolysis.</text>
</comment>
<dbReference type="EMBL" id="ADBJ01000036">
    <property type="protein sequence ID" value="EFA79199.1"/>
    <property type="molecule type" value="Genomic_DNA"/>
</dbReference>
<feature type="transmembrane region" description="Helical" evidence="11">
    <location>
        <begin position="233"/>
        <end position="251"/>
    </location>
</feature>
<feature type="transmembrane region" description="Helical" evidence="11">
    <location>
        <begin position="394"/>
        <end position="411"/>
    </location>
</feature>
<dbReference type="InterPro" id="IPR022764">
    <property type="entry name" value="Peptidase_S54_rhomboid_dom"/>
</dbReference>
<dbReference type="PANTHER" id="PTHR22936:SF69">
    <property type="entry name" value="RHOMBOID-LIKE PROTEIN"/>
    <property type="match status" value="1"/>
</dbReference>
<keyword evidence="5 11" id="KW-0645">Protease</keyword>
<dbReference type="InterPro" id="IPR002610">
    <property type="entry name" value="Peptidase_S54_rhomboid-like"/>
</dbReference>
<dbReference type="GO" id="GO:0004252">
    <property type="term" value="F:serine-type endopeptidase activity"/>
    <property type="evidence" value="ECO:0007669"/>
    <property type="project" value="InterPro"/>
</dbReference>
<dbReference type="SUPFAM" id="SSF144091">
    <property type="entry name" value="Rhomboid-like"/>
    <property type="match status" value="2"/>
</dbReference>
<feature type="domain" description="Peptidase S54 rhomboid" evidence="12">
    <location>
        <begin position="274"/>
        <end position="409"/>
    </location>
</feature>
<dbReference type="InterPro" id="IPR035952">
    <property type="entry name" value="Rhomboid-like_sf"/>
</dbReference>
<evidence type="ECO:0000256" key="2">
    <source>
        <dbReference type="ARBA" id="ARBA00004141"/>
    </source>
</evidence>
<evidence type="ECO:0000259" key="12">
    <source>
        <dbReference type="Pfam" id="PF01694"/>
    </source>
</evidence>
<comment type="caution">
    <text evidence="11">Lacks conserved residue(s) required for the propagation of feature annotation.</text>
</comment>
<evidence type="ECO:0000256" key="10">
    <source>
        <dbReference type="ARBA" id="ARBA00023136"/>
    </source>
</evidence>
<evidence type="ECO:0000256" key="4">
    <source>
        <dbReference type="ARBA" id="ARBA00013039"/>
    </source>
</evidence>
<evidence type="ECO:0000256" key="9">
    <source>
        <dbReference type="ARBA" id="ARBA00022989"/>
    </source>
</evidence>
<evidence type="ECO:0000256" key="1">
    <source>
        <dbReference type="ARBA" id="ARBA00000156"/>
    </source>
</evidence>
<evidence type="ECO:0000256" key="8">
    <source>
        <dbReference type="ARBA" id="ARBA00022825"/>
    </source>
</evidence>
<keyword evidence="9 11" id="KW-1133">Transmembrane helix</keyword>
<organism evidence="13 14">
    <name type="scientific">Heterostelium pallidum (strain ATCC 26659 / Pp 5 / PN500)</name>
    <name type="common">Cellular slime mold</name>
    <name type="synonym">Polysphondylium pallidum</name>
    <dbReference type="NCBI Taxonomy" id="670386"/>
    <lineage>
        <taxon>Eukaryota</taxon>
        <taxon>Amoebozoa</taxon>
        <taxon>Evosea</taxon>
        <taxon>Eumycetozoa</taxon>
        <taxon>Dictyostelia</taxon>
        <taxon>Acytosteliales</taxon>
        <taxon>Acytosteliaceae</taxon>
        <taxon>Heterostelium</taxon>
    </lineage>
</organism>
<sequence>MGLYSVLIMSNTINEIGIDDEKNKNDQDQLFNQSNKINEEVEFNFNESEPDPIIQINKVIVILWEGIFRSFTCSLYGFTDYFHNLSIGPSDESLISMGSTSTEKLVIGHQILTNSSKVFRLVTPIFLNVGLSQLFLNILCMLLVFPIEIRFGKWIFGSLYMVSGIGASVLANLLDIKNTEVCSTAPLYGVCIALYLEMKLHNFHQNMVSISKVLLSTITLLVFINSVSLFEYFPAYIGGGICGGLMALVVVIESNSTWRGIGASLLIVNILIQNQVYRFVTPFFINANFFHLLLNMIGLFTMYPLEKQNGKLWFGGFLFVSAFGSNIFSHLYNYNGASVGCSGAVLGIVVARFVNVLIEKETYSQSAHFNTISVLIFIMFLTFTNELIQFSDWAGHFGGFIVGAMIGAIWTDTMFTKTRSIGILFLLFAIYPKRIFHYEIVPK</sequence>
<evidence type="ECO:0000256" key="3">
    <source>
        <dbReference type="ARBA" id="ARBA00009045"/>
    </source>
</evidence>
<dbReference type="GO" id="GO:0016020">
    <property type="term" value="C:membrane"/>
    <property type="evidence" value="ECO:0007669"/>
    <property type="project" value="UniProtKB-SubCell"/>
</dbReference>
<keyword evidence="7 11" id="KW-0378">Hydrolase</keyword>
<feature type="transmembrane region" description="Helical" evidence="11">
    <location>
        <begin position="369"/>
        <end position="388"/>
    </location>
</feature>
<proteinExistence type="inferred from homology"/>
<feature type="transmembrane region" description="Helical" evidence="11">
    <location>
        <begin position="125"/>
        <end position="145"/>
    </location>
</feature>
<keyword evidence="6 11" id="KW-0812">Transmembrane</keyword>
<dbReference type="InParanoid" id="D3BHM2"/>
<comment type="caution">
    <text evidence="13">The sequence shown here is derived from an EMBL/GenBank/DDBJ whole genome shotgun (WGS) entry which is preliminary data.</text>
</comment>
<feature type="transmembrane region" description="Helical" evidence="11">
    <location>
        <begin position="151"/>
        <end position="174"/>
    </location>
</feature>
<dbReference type="PANTHER" id="PTHR22936">
    <property type="entry name" value="RHOMBOID-RELATED"/>
    <property type="match status" value="1"/>
</dbReference>
<dbReference type="RefSeq" id="XP_020431320.1">
    <property type="nucleotide sequence ID" value="XM_020578856.1"/>
</dbReference>
<evidence type="ECO:0000256" key="11">
    <source>
        <dbReference type="RuleBase" id="RU362115"/>
    </source>
</evidence>
<keyword evidence="10 11" id="KW-0472">Membrane</keyword>
<evidence type="ECO:0000313" key="13">
    <source>
        <dbReference type="EMBL" id="EFA79199.1"/>
    </source>
</evidence>
<name>D3BHM2_HETP5</name>
<comment type="similarity">
    <text evidence="3 11">Belongs to the peptidase S54 family.</text>
</comment>
<evidence type="ECO:0000256" key="5">
    <source>
        <dbReference type="ARBA" id="ARBA00022670"/>
    </source>
</evidence>
<feature type="transmembrane region" description="Helical" evidence="11">
    <location>
        <begin position="283"/>
        <end position="305"/>
    </location>
</feature>
<feature type="domain" description="Peptidase S54 rhomboid" evidence="12">
    <location>
        <begin position="117"/>
        <end position="250"/>
    </location>
</feature>
<dbReference type="Pfam" id="PF01694">
    <property type="entry name" value="Rhomboid"/>
    <property type="match status" value="2"/>
</dbReference>
<dbReference type="Proteomes" id="UP000001396">
    <property type="component" value="Unassembled WGS sequence"/>
</dbReference>
<evidence type="ECO:0000256" key="7">
    <source>
        <dbReference type="ARBA" id="ARBA00022801"/>
    </source>
</evidence>
<comment type="subcellular location">
    <subcellularLocation>
        <location evidence="2 11">Membrane</location>
        <topology evidence="2 11">Multi-pass membrane protein</topology>
    </subcellularLocation>
</comment>
<feature type="transmembrane region" description="Helical" evidence="11">
    <location>
        <begin position="207"/>
        <end position="227"/>
    </location>
</feature>
<dbReference type="GeneID" id="31363504"/>
<dbReference type="EC" id="3.4.21.105" evidence="4"/>
<evidence type="ECO:0000256" key="6">
    <source>
        <dbReference type="ARBA" id="ARBA00022692"/>
    </source>
</evidence>
<accession>D3BHM2</accession>
<gene>
    <name evidence="13" type="ORF">PPL_08025</name>
</gene>
<dbReference type="Gene3D" id="1.20.1540.10">
    <property type="entry name" value="Rhomboid-like"/>
    <property type="match status" value="2"/>
</dbReference>
<reference evidence="13 14" key="1">
    <citation type="journal article" date="2011" name="Genome Res.">
        <title>Phylogeny-wide analysis of social amoeba genomes highlights ancient origins for complex intercellular communication.</title>
        <authorList>
            <person name="Heidel A.J."/>
            <person name="Lawal H.M."/>
            <person name="Felder M."/>
            <person name="Schilde C."/>
            <person name="Helps N.R."/>
            <person name="Tunggal B."/>
            <person name="Rivero F."/>
            <person name="John U."/>
            <person name="Schleicher M."/>
            <person name="Eichinger L."/>
            <person name="Platzer M."/>
            <person name="Noegel A.A."/>
            <person name="Schaap P."/>
            <person name="Gloeckner G."/>
        </authorList>
    </citation>
    <scope>NUCLEOTIDE SEQUENCE [LARGE SCALE GENOMIC DNA]</scope>
    <source>
        <strain evidence="14">ATCC 26659 / Pp 5 / PN500</strain>
    </source>
</reference>